<organism evidence="2 3">
    <name type="scientific">Exocentrus adspersus</name>
    <dbReference type="NCBI Taxonomy" id="1586481"/>
    <lineage>
        <taxon>Eukaryota</taxon>
        <taxon>Metazoa</taxon>
        <taxon>Ecdysozoa</taxon>
        <taxon>Arthropoda</taxon>
        <taxon>Hexapoda</taxon>
        <taxon>Insecta</taxon>
        <taxon>Pterygota</taxon>
        <taxon>Neoptera</taxon>
        <taxon>Endopterygota</taxon>
        <taxon>Coleoptera</taxon>
        <taxon>Polyphaga</taxon>
        <taxon>Cucujiformia</taxon>
        <taxon>Chrysomeloidea</taxon>
        <taxon>Cerambycidae</taxon>
        <taxon>Lamiinae</taxon>
        <taxon>Acanthocinini</taxon>
        <taxon>Exocentrus</taxon>
    </lineage>
</organism>
<keyword evidence="3" id="KW-1185">Reference proteome</keyword>
<dbReference type="EMBL" id="JANEYG010000152">
    <property type="protein sequence ID" value="KAJ8911998.1"/>
    <property type="molecule type" value="Genomic_DNA"/>
</dbReference>
<gene>
    <name evidence="2" type="ORF">NQ315_003280</name>
</gene>
<reference evidence="2 3" key="1">
    <citation type="journal article" date="2023" name="Insect Mol. Biol.">
        <title>Genome sequencing provides insights into the evolution of gene families encoding plant cell wall-degrading enzymes in longhorned beetles.</title>
        <authorList>
            <person name="Shin N.R."/>
            <person name="Okamura Y."/>
            <person name="Kirsch R."/>
            <person name="Pauchet Y."/>
        </authorList>
    </citation>
    <scope>NUCLEOTIDE SEQUENCE [LARGE SCALE GENOMIC DNA]</scope>
    <source>
        <strain evidence="2">EAD_L_NR</strain>
    </source>
</reference>
<dbReference type="Pfam" id="PF13613">
    <property type="entry name" value="HTH_Tnp_4"/>
    <property type="match status" value="1"/>
</dbReference>
<feature type="domain" description="Transposase Helix-turn-helix" evidence="1">
    <location>
        <begin position="44"/>
        <end position="86"/>
    </location>
</feature>
<protein>
    <recommendedName>
        <fullName evidence="1">Transposase Helix-turn-helix domain-containing protein</fullName>
    </recommendedName>
</protein>
<evidence type="ECO:0000313" key="3">
    <source>
        <dbReference type="Proteomes" id="UP001159042"/>
    </source>
</evidence>
<proteinExistence type="predicted"/>
<sequence length="87" mass="10104">MLTDCNNWNIMEYKVINITSAFKGKITTAGVLPIHSYGRKKILPKTAFLMSLWYISNNETFRQVSDRFNISKSSAYRTTKKIMTYLV</sequence>
<evidence type="ECO:0000259" key="1">
    <source>
        <dbReference type="Pfam" id="PF13613"/>
    </source>
</evidence>
<accession>A0AAV8VD08</accession>
<dbReference type="AlphaFoldDB" id="A0AAV8VD08"/>
<dbReference type="InterPro" id="IPR027805">
    <property type="entry name" value="Transposase_HTH_dom"/>
</dbReference>
<dbReference type="Proteomes" id="UP001159042">
    <property type="component" value="Unassembled WGS sequence"/>
</dbReference>
<evidence type="ECO:0000313" key="2">
    <source>
        <dbReference type="EMBL" id="KAJ8911998.1"/>
    </source>
</evidence>
<comment type="caution">
    <text evidence="2">The sequence shown here is derived from an EMBL/GenBank/DDBJ whole genome shotgun (WGS) entry which is preliminary data.</text>
</comment>
<name>A0AAV8VD08_9CUCU</name>